<keyword evidence="5" id="KW-0325">Glycoprotein</keyword>
<evidence type="ECO:0000256" key="6">
    <source>
        <dbReference type="ARBA" id="ARBA00023277"/>
    </source>
</evidence>
<dbReference type="PROSITE" id="PS51257">
    <property type="entry name" value="PROKAR_LIPOPROTEIN"/>
    <property type="match status" value="1"/>
</dbReference>
<evidence type="ECO:0000256" key="2">
    <source>
        <dbReference type="ARBA" id="ARBA00022475"/>
    </source>
</evidence>
<evidence type="ECO:0000256" key="10">
    <source>
        <dbReference type="ARBA" id="ARBA00042373"/>
    </source>
</evidence>
<accession>A0ABX5DAC7</accession>
<evidence type="ECO:0000256" key="11">
    <source>
        <dbReference type="ARBA" id="ARBA00043078"/>
    </source>
</evidence>
<dbReference type="PANTHER" id="PTHR16631">
    <property type="entry name" value="GLUCAN 1,3-BETA-GLUCOSIDASE"/>
    <property type="match status" value="1"/>
</dbReference>
<dbReference type="SUPFAM" id="SSF49785">
    <property type="entry name" value="Galactose-binding domain-like"/>
    <property type="match status" value="1"/>
</dbReference>
<reference evidence="12 13" key="2">
    <citation type="submission" date="2018-03" db="EMBL/GenBank/DDBJ databases">
        <title>Genetic Diversity and Phenotypic Plasticity of AHL Mediated Quorum Sensing in Environmental Strains of Vibrio mediterranei.</title>
        <authorList>
            <person name="Lantoine F."/>
            <person name="Vouve F."/>
        </authorList>
    </citation>
    <scope>NUCLEOTIDE SEQUENCE [LARGE SCALE GENOMIC DNA]</scope>
    <source>
        <strain evidence="12 13">17LN0615E</strain>
    </source>
</reference>
<evidence type="ECO:0000256" key="5">
    <source>
        <dbReference type="ARBA" id="ARBA00023180"/>
    </source>
</evidence>
<dbReference type="SUPFAM" id="SSF51445">
    <property type="entry name" value="(Trans)glycosidases"/>
    <property type="match status" value="1"/>
</dbReference>
<dbReference type="RefSeq" id="WP_096442569.1">
    <property type="nucleotide sequence ID" value="NZ_JAKEUH010000101.1"/>
</dbReference>
<dbReference type="Gene3D" id="3.20.20.80">
    <property type="entry name" value="Glycosidases"/>
    <property type="match status" value="1"/>
</dbReference>
<proteinExistence type="predicted"/>
<keyword evidence="3" id="KW-0378">Hydrolase</keyword>
<dbReference type="Proteomes" id="UP000238163">
    <property type="component" value="Unassembled WGS sequence"/>
</dbReference>
<comment type="caution">
    <text evidence="12">The sequence shown here is derived from an EMBL/GenBank/DDBJ whole genome shotgun (WGS) entry which is preliminary data.</text>
</comment>
<evidence type="ECO:0000256" key="4">
    <source>
        <dbReference type="ARBA" id="ARBA00023136"/>
    </source>
</evidence>
<comment type="function">
    <text evidence="9">Glucanases play a role in cell expansion during growth, in cell-cell fusion during mating, and in spore release during sporulation. This enzyme may be involved in beta-glucan degradation. Active on laminarin and lichenan.</text>
</comment>
<name>A0ABX5DAC7_9VIBR</name>
<dbReference type="InterPro" id="IPR050732">
    <property type="entry name" value="Beta-glucan_modifiers"/>
</dbReference>
<protein>
    <recommendedName>
        <fullName evidence="11">Endo-1,3-beta-glucanase btgC</fullName>
    </recommendedName>
    <alternativeName>
        <fullName evidence="10">Laminarinase btgC</fullName>
    </alternativeName>
</protein>
<organism evidence="12 13">
    <name type="scientific">Vibrio mediterranei</name>
    <dbReference type="NCBI Taxonomy" id="689"/>
    <lineage>
        <taxon>Bacteria</taxon>
        <taxon>Pseudomonadati</taxon>
        <taxon>Pseudomonadota</taxon>
        <taxon>Gammaproteobacteria</taxon>
        <taxon>Vibrionales</taxon>
        <taxon>Vibrionaceae</taxon>
        <taxon>Vibrio</taxon>
    </lineage>
</organism>
<evidence type="ECO:0000313" key="12">
    <source>
        <dbReference type="EMBL" id="PRQ66642.1"/>
    </source>
</evidence>
<keyword evidence="6" id="KW-0119">Carbohydrate metabolism</keyword>
<gene>
    <name evidence="12" type="ORF">COR51_15600</name>
</gene>
<dbReference type="PANTHER" id="PTHR16631:SF17">
    <property type="entry name" value="GLUCAN ENDO-1,3-BETA-GLUCOSIDASE BTGC"/>
    <property type="match status" value="1"/>
</dbReference>
<evidence type="ECO:0000313" key="13">
    <source>
        <dbReference type="Proteomes" id="UP000238163"/>
    </source>
</evidence>
<evidence type="ECO:0000256" key="3">
    <source>
        <dbReference type="ARBA" id="ARBA00022801"/>
    </source>
</evidence>
<keyword evidence="2" id="KW-1003">Cell membrane</keyword>
<dbReference type="Gene3D" id="2.60.120.430">
    <property type="entry name" value="Galactose-binding lectin"/>
    <property type="match status" value="1"/>
</dbReference>
<evidence type="ECO:0000256" key="9">
    <source>
        <dbReference type="ARBA" id="ARBA00037649"/>
    </source>
</evidence>
<comment type="subcellular location">
    <subcellularLocation>
        <location evidence="1">Cell membrane</location>
    </subcellularLocation>
</comment>
<dbReference type="InterPro" id="IPR017853">
    <property type="entry name" value="GH"/>
</dbReference>
<keyword evidence="13" id="KW-1185">Reference proteome</keyword>
<evidence type="ECO:0000256" key="8">
    <source>
        <dbReference type="ARBA" id="ARBA00023326"/>
    </source>
</evidence>
<dbReference type="InterPro" id="IPR008979">
    <property type="entry name" value="Galactose-bd-like_sf"/>
</dbReference>
<reference evidence="12 13" key="1">
    <citation type="submission" date="2017-09" db="EMBL/GenBank/DDBJ databases">
        <authorList>
            <person name="Girard L."/>
            <person name="Lami R."/>
            <person name="Suzuki M."/>
            <person name="Baudart J."/>
        </authorList>
    </citation>
    <scope>NUCLEOTIDE SEQUENCE [LARGE SCALE GENOMIC DNA]</scope>
    <source>
        <strain evidence="12 13">17LN0615E</strain>
    </source>
</reference>
<keyword evidence="8" id="KW-0624">Polysaccharide degradation</keyword>
<dbReference type="EMBL" id="NWTN01000010">
    <property type="protein sequence ID" value="PRQ66642.1"/>
    <property type="molecule type" value="Genomic_DNA"/>
</dbReference>
<evidence type="ECO:0000256" key="1">
    <source>
        <dbReference type="ARBA" id="ARBA00004236"/>
    </source>
</evidence>
<keyword evidence="4" id="KW-0472">Membrane</keyword>
<sequence length="614" mass="67713">MWLTKMKTYLSVLCLITVFGCGDEALTSGTDVGGNNGEVNLVSQPGVNENHPKARNGDTLLGNSSYQAISYGAFRTTERNEANVPSIAELKEDLRILKALNIKILRTYNTQIFSDTDKLLTAIAELKAEDTTFEMYVMLGVWIDALNSWTTNPIDHEQNSLRNYDEMDRAIELVQTYPEIIKVVAVGNEAMVHWAEYHVSPTIILEHVERLQGLKASGDLPHDLWITSSDNWAVWAGQGDYNHPDLPALIDAVDYVSLHTYPFHDTYYDSQFWKVPPEEQSLTELGQVNAAMLRAKVHALEQVASAQAYMLSIDNLKQIHIGETGWSSYTNINYGESGSRAADEYKQKAYFELMSEWSADFGASLFFFQAFDEPWKGAADNNGDSEKHFGLINIDGEAKYVLWDAVDAGAFLGLTRDGYSIIKSQGGIEENVLDTVLPPLPQPITGEGIESEEYQVFDSAIVGSWEPIGWENTGYLRVDGEALRLTLAPNGGTAKDWGWGAGLVLTGQLGENLAGFEAGTLEFQIKGTSTSTFNIGFQTGLYGDSGRPQTNNAVTFGAGQSRQLTDDWVEHSVDMTELIAAGVDLSDVTSVLYFSGSTQPDGGIIEVRNVFYRK</sequence>
<keyword evidence="7" id="KW-0961">Cell wall biogenesis/degradation</keyword>
<evidence type="ECO:0000256" key="7">
    <source>
        <dbReference type="ARBA" id="ARBA00023316"/>
    </source>
</evidence>